<accession>A0A5E4N890</accession>
<name>A0A5E4N890_9HEMI</name>
<organism evidence="1 2">
    <name type="scientific">Cinara cedri</name>
    <dbReference type="NCBI Taxonomy" id="506608"/>
    <lineage>
        <taxon>Eukaryota</taxon>
        <taxon>Metazoa</taxon>
        <taxon>Ecdysozoa</taxon>
        <taxon>Arthropoda</taxon>
        <taxon>Hexapoda</taxon>
        <taxon>Insecta</taxon>
        <taxon>Pterygota</taxon>
        <taxon>Neoptera</taxon>
        <taxon>Paraneoptera</taxon>
        <taxon>Hemiptera</taxon>
        <taxon>Sternorrhyncha</taxon>
        <taxon>Aphidomorpha</taxon>
        <taxon>Aphidoidea</taxon>
        <taxon>Aphididae</taxon>
        <taxon>Lachninae</taxon>
        <taxon>Cinara</taxon>
    </lineage>
</organism>
<proteinExistence type="predicted"/>
<gene>
    <name evidence="1" type="ORF">CINCED_3A023022</name>
</gene>
<sequence>MVYQIVVQIPFRFLDDFKYTVVQTAFDTEPLQVEEPNYNNDNRDRCHAIMDKYFLRQTNGPLTAALVIDSGHKSSRFLKMCSMNLQIVEERAIGLKEEEKLALVMEITLKPVQEQVVSHLKYLNSWVRPNSLVFL</sequence>
<evidence type="ECO:0000313" key="1">
    <source>
        <dbReference type="EMBL" id="VVC39958.1"/>
    </source>
</evidence>
<protein>
    <submittedName>
        <fullName evidence="1">Uncharacterized protein</fullName>
    </submittedName>
</protein>
<dbReference type="Proteomes" id="UP000325440">
    <property type="component" value="Unassembled WGS sequence"/>
</dbReference>
<evidence type="ECO:0000313" key="2">
    <source>
        <dbReference type="Proteomes" id="UP000325440"/>
    </source>
</evidence>
<reference evidence="1 2" key="1">
    <citation type="submission" date="2019-08" db="EMBL/GenBank/DDBJ databases">
        <authorList>
            <person name="Alioto T."/>
            <person name="Alioto T."/>
            <person name="Gomez Garrido J."/>
        </authorList>
    </citation>
    <scope>NUCLEOTIDE SEQUENCE [LARGE SCALE GENOMIC DNA]</scope>
</reference>
<dbReference type="EMBL" id="CABPRJ010001899">
    <property type="protein sequence ID" value="VVC39958.1"/>
    <property type="molecule type" value="Genomic_DNA"/>
</dbReference>
<dbReference type="AlphaFoldDB" id="A0A5E4N890"/>
<keyword evidence="2" id="KW-1185">Reference proteome</keyword>